<name>A0A439D7G7_9PEZI</name>
<proteinExistence type="predicted"/>
<dbReference type="EMBL" id="RYZI01000117">
    <property type="protein sequence ID" value="RWA10348.1"/>
    <property type="molecule type" value="Genomic_DNA"/>
</dbReference>
<comment type="caution">
    <text evidence="1">The sequence shown here is derived from an EMBL/GenBank/DDBJ whole genome shotgun (WGS) entry which is preliminary data.</text>
</comment>
<sequence>MPVRIPAARGSETAIFGMAGVERVASQTARWAPRWERNISRFAAPAERIAQRAEPRAARAVKRFESRVPLEKMAQNVDRRIKNGIDRMHKH</sequence>
<dbReference type="Proteomes" id="UP000286045">
    <property type="component" value="Unassembled WGS sequence"/>
</dbReference>
<reference evidence="1 2" key="1">
    <citation type="submission" date="2018-12" db="EMBL/GenBank/DDBJ databases">
        <title>Draft genome sequence of Xylaria grammica IHI A82.</title>
        <authorList>
            <person name="Buettner E."/>
            <person name="Kellner H."/>
        </authorList>
    </citation>
    <scope>NUCLEOTIDE SEQUENCE [LARGE SCALE GENOMIC DNA]</scope>
    <source>
        <strain evidence="1 2">IHI A82</strain>
    </source>
</reference>
<gene>
    <name evidence="1" type="ORF">EKO27_g4753</name>
</gene>
<protein>
    <submittedName>
        <fullName evidence="1">Uncharacterized protein</fullName>
    </submittedName>
</protein>
<organism evidence="1 2">
    <name type="scientific">Xylaria grammica</name>
    <dbReference type="NCBI Taxonomy" id="363999"/>
    <lineage>
        <taxon>Eukaryota</taxon>
        <taxon>Fungi</taxon>
        <taxon>Dikarya</taxon>
        <taxon>Ascomycota</taxon>
        <taxon>Pezizomycotina</taxon>
        <taxon>Sordariomycetes</taxon>
        <taxon>Xylariomycetidae</taxon>
        <taxon>Xylariales</taxon>
        <taxon>Xylariaceae</taxon>
        <taxon>Xylaria</taxon>
    </lineage>
</organism>
<accession>A0A439D7G7</accession>
<evidence type="ECO:0000313" key="2">
    <source>
        <dbReference type="Proteomes" id="UP000286045"/>
    </source>
</evidence>
<dbReference type="AlphaFoldDB" id="A0A439D7G7"/>
<evidence type="ECO:0000313" key="1">
    <source>
        <dbReference type="EMBL" id="RWA10348.1"/>
    </source>
</evidence>
<dbReference type="STRING" id="363999.A0A439D7G7"/>
<keyword evidence="2" id="KW-1185">Reference proteome</keyword>